<accession>A0A3E2NE82</accession>
<reference evidence="1 2" key="1">
    <citation type="submission" date="2018-07" db="EMBL/GenBank/DDBJ databases">
        <title>New species, Clostridium PI-S10-A1B.</title>
        <authorList>
            <person name="Krishna G."/>
            <person name="Summeta K."/>
            <person name="Shikha S."/>
            <person name="Prabhu P.B."/>
            <person name="Suresh K."/>
        </authorList>
    </citation>
    <scope>NUCLEOTIDE SEQUENCE [LARGE SCALE GENOMIC DNA]</scope>
    <source>
        <strain evidence="1 2">PI-S10-A1B</strain>
    </source>
</reference>
<organism evidence="1 2">
    <name type="scientific">Lacrimispora amygdalina</name>
    <dbReference type="NCBI Taxonomy" id="253257"/>
    <lineage>
        <taxon>Bacteria</taxon>
        <taxon>Bacillati</taxon>
        <taxon>Bacillota</taxon>
        <taxon>Clostridia</taxon>
        <taxon>Lachnospirales</taxon>
        <taxon>Lachnospiraceae</taxon>
        <taxon>Lacrimispora</taxon>
    </lineage>
</organism>
<proteinExistence type="predicted"/>
<evidence type="ECO:0000313" key="1">
    <source>
        <dbReference type="EMBL" id="RFZ79306.1"/>
    </source>
</evidence>
<dbReference type="EMBL" id="QOHO01000025">
    <property type="protein sequence ID" value="RFZ79306.1"/>
    <property type="molecule type" value="Genomic_DNA"/>
</dbReference>
<dbReference type="AlphaFoldDB" id="A0A3E2NE82"/>
<name>A0A3E2NE82_9FIRM</name>
<sequence>MNQITDVKPESGRIISHMLSGFSLFFCTPLQVINEVEKAYIFLKRFFQARRRKTWRIMGLH</sequence>
<gene>
    <name evidence="1" type="ORF">DS742_08760</name>
</gene>
<protein>
    <submittedName>
        <fullName evidence="1">Uncharacterized protein</fullName>
    </submittedName>
</protein>
<comment type="caution">
    <text evidence="1">The sequence shown here is derived from an EMBL/GenBank/DDBJ whole genome shotgun (WGS) entry which is preliminary data.</text>
</comment>
<dbReference type="Proteomes" id="UP000260680">
    <property type="component" value="Unassembled WGS sequence"/>
</dbReference>
<evidence type="ECO:0000313" key="2">
    <source>
        <dbReference type="Proteomes" id="UP000260680"/>
    </source>
</evidence>